<name>A0A2S6AB16_9NOCA</name>
<accession>A0A2S6AB16</accession>
<dbReference type="AlphaFoldDB" id="A0A2S6AB16"/>
<evidence type="ECO:0000313" key="3">
    <source>
        <dbReference type="Proteomes" id="UP000238356"/>
    </source>
</evidence>
<dbReference type="RefSeq" id="WP_064909455.1">
    <property type="nucleotide sequence ID" value="NZ_PSZD01000004.1"/>
</dbReference>
<feature type="compositionally biased region" description="Polar residues" evidence="1">
    <location>
        <begin position="428"/>
        <end position="439"/>
    </location>
</feature>
<proteinExistence type="predicted"/>
<reference evidence="2 3" key="1">
    <citation type="submission" date="2018-02" db="EMBL/GenBank/DDBJ databases">
        <title>8 Nocardia nova and 1 Nocardia cyriacigeorgica strain used for evolution to TMP-SMX.</title>
        <authorList>
            <person name="Mehta H."/>
            <person name="Weng J."/>
            <person name="Shamoo Y."/>
        </authorList>
    </citation>
    <scope>NUCLEOTIDE SEQUENCE [LARGE SCALE GENOMIC DNA]</scope>
    <source>
        <strain evidence="2 3">BAA2227</strain>
    </source>
</reference>
<comment type="caution">
    <text evidence="2">The sequence shown here is derived from an EMBL/GenBank/DDBJ whole genome shotgun (WGS) entry which is preliminary data.</text>
</comment>
<protein>
    <submittedName>
        <fullName evidence="2">Uncharacterized protein</fullName>
    </submittedName>
</protein>
<keyword evidence="3" id="KW-1185">Reference proteome</keyword>
<organism evidence="2 3">
    <name type="scientific">Nocardia nova</name>
    <dbReference type="NCBI Taxonomy" id="37330"/>
    <lineage>
        <taxon>Bacteria</taxon>
        <taxon>Bacillati</taxon>
        <taxon>Actinomycetota</taxon>
        <taxon>Actinomycetes</taxon>
        <taxon>Mycobacteriales</taxon>
        <taxon>Nocardiaceae</taxon>
        <taxon>Nocardia</taxon>
    </lineage>
</organism>
<evidence type="ECO:0000313" key="2">
    <source>
        <dbReference type="EMBL" id="PPJ30644.1"/>
    </source>
</evidence>
<feature type="region of interest" description="Disordered" evidence="1">
    <location>
        <begin position="407"/>
        <end position="440"/>
    </location>
</feature>
<evidence type="ECO:0000256" key="1">
    <source>
        <dbReference type="SAM" id="MobiDB-lite"/>
    </source>
</evidence>
<dbReference type="EMBL" id="PSZD01000004">
    <property type="protein sequence ID" value="PPJ30644.1"/>
    <property type="molecule type" value="Genomic_DNA"/>
</dbReference>
<gene>
    <name evidence="2" type="ORF">C5F51_09335</name>
</gene>
<dbReference type="Proteomes" id="UP000238356">
    <property type="component" value="Unassembled WGS sequence"/>
</dbReference>
<sequence>MIVDWQIYYDAAKKCRDLADELRKADKPVHDAIKGDCLGMAGDAPGCADWGKAYDTAARQTLQASASLANALTNYGAVLYAIGHNYGVANKSNPSPPQPDVSQVGEYKVSLPSSVADNGPGLDDHGAVKEFFDKLLAKVLNTFGKLPNGDKNKLDRAHTVWDTFAKHPTVTGAAAGISGISAMFDGMDDATNRGLLQDHFATLKTSADTVATSAQQMAAPVADYRDATVALGSDTSSKINTLELTIAVTAIAGGLLALFSAGTSAVAATAAIDADVVTTMEAIQAAYQASRMKTVIGLAALAAGATATIDAFHALPTIDLDKAVTNLATIIAMKVIVAADGAMTVATKYEDLPQAPGIPLGGLTDESEAYVKGKHVQGGNNVTPDKSTFPEGTDLDALAEAAENVTARGPNDYGNYEREVDAGHPVGNKSQNNGGQPTNKYKVITDRWGTVVNMFPE</sequence>